<sequence>MKIIQDRSKKMLGITQTSYVKKVLKIFKMENSKRGFLTIRHGVKLSKKQSPKTDEELRKIFDIPYASVIGSIQYVVRYTKPDVTFTLNVTNRYHAYASEAH</sequence>
<dbReference type="AlphaFoldDB" id="A0AAW2S4Z3"/>
<organism evidence="1">
    <name type="scientific">Sesamum radiatum</name>
    <name type="common">Black benniseed</name>
    <dbReference type="NCBI Taxonomy" id="300843"/>
    <lineage>
        <taxon>Eukaryota</taxon>
        <taxon>Viridiplantae</taxon>
        <taxon>Streptophyta</taxon>
        <taxon>Embryophyta</taxon>
        <taxon>Tracheophyta</taxon>
        <taxon>Spermatophyta</taxon>
        <taxon>Magnoliopsida</taxon>
        <taxon>eudicotyledons</taxon>
        <taxon>Gunneridae</taxon>
        <taxon>Pentapetalae</taxon>
        <taxon>asterids</taxon>
        <taxon>lamiids</taxon>
        <taxon>Lamiales</taxon>
        <taxon>Pedaliaceae</taxon>
        <taxon>Sesamum</taxon>
    </lineage>
</organism>
<accession>A0AAW2S4Z3</accession>
<feature type="non-terminal residue" evidence="1">
    <location>
        <position position="1"/>
    </location>
</feature>
<name>A0AAW2S4Z3_SESRA</name>
<reference evidence="1" key="1">
    <citation type="submission" date="2020-06" db="EMBL/GenBank/DDBJ databases">
        <authorList>
            <person name="Li T."/>
            <person name="Hu X."/>
            <person name="Zhang T."/>
            <person name="Song X."/>
            <person name="Zhang H."/>
            <person name="Dai N."/>
            <person name="Sheng W."/>
            <person name="Hou X."/>
            <person name="Wei L."/>
        </authorList>
    </citation>
    <scope>NUCLEOTIDE SEQUENCE</scope>
    <source>
        <strain evidence="1">G02</strain>
        <tissue evidence="1">Leaf</tissue>
    </source>
</reference>
<protein>
    <recommendedName>
        <fullName evidence="2">Retrovirus-related Pol polyprotein from transposon TNT 1-94</fullName>
    </recommendedName>
</protein>
<dbReference type="EMBL" id="JACGWJ010000011">
    <property type="protein sequence ID" value="KAL0387590.1"/>
    <property type="molecule type" value="Genomic_DNA"/>
</dbReference>
<comment type="caution">
    <text evidence="1">The sequence shown here is derived from an EMBL/GenBank/DDBJ whole genome shotgun (WGS) entry which is preliminary data.</text>
</comment>
<evidence type="ECO:0008006" key="2">
    <source>
        <dbReference type="Google" id="ProtNLM"/>
    </source>
</evidence>
<proteinExistence type="predicted"/>
<evidence type="ECO:0000313" key="1">
    <source>
        <dbReference type="EMBL" id="KAL0387590.1"/>
    </source>
</evidence>
<reference evidence="1" key="2">
    <citation type="journal article" date="2024" name="Plant">
        <title>Genomic evolution and insights into agronomic trait innovations of Sesamum species.</title>
        <authorList>
            <person name="Miao H."/>
            <person name="Wang L."/>
            <person name="Qu L."/>
            <person name="Liu H."/>
            <person name="Sun Y."/>
            <person name="Le M."/>
            <person name="Wang Q."/>
            <person name="Wei S."/>
            <person name="Zheng Y."/>
            <person name="Lin W."/>
            <person name="Duan Y."/>
            <person name="Cao H."/>
            <person name="Xiong S."/>
            <person name="Wang X."/>
            <person name="Wei L."/>
            <person name="Li C."/>
            <person name="Ma Q."/>
            <person name="Ju M."/>
            <person name="Zhao R."/>
            <person name="Li G."/>
            <person name="Mu C."/>
            <person name="Tian Q."/>
            <person name="Mei H."/>
            <person name="Zhang T."/>
            <person name="Gao T."/>
            <person name="Zhang H."/>
        </authorList>
    </citation>
    <scope>NUCLEOTIDE SEQUENCE</scope>
    <source>
        <strain evidence="1">G02</strain>
    </source>
</reference>
<gene>
    <name evidence="1" type="ORF">Sradi_2640800</name>
</gene>